<evidence type="ECO:0000313" key="2">
    <source>
        <dbReference type="EMBL" id="EAY16340.1"/>
    </source>
</evidence>
<dbReference type="Proteomes" id="UP000001542">
    <property type="component" value="Unassembled WGS sequence"/>
</dbReference>
<dbReference type="EMBL" id="DS113243">
    <property type="protein sequence ID" value="EAY16340.1"/>
    <property type="molecule type" value="Genomic_DNA"/>
</dbReference>
<name>A2DT68_TRIV3</name>
<gene>
    <name evidence="2" type="ORF">TVAG_359490</name>
</gene>
<keyword evidence="1" id="KW-0812">Transmembrane</keyword>
<reference evidence="2" key="2">
    <citation type="journal article" date="2007" name="Science">
        <title>Draft genome sequence of the sexually transmitted pathogen Trichomonas vaginalis.</title>
        <authorList>
            <person name="Carlton J.M."/>
            <person name="Hirt R.P."/>
            <person name="Silva J.C."/>
            <person name="Delcher A.L."/>
            <person name="Schatz M."/>
            <person name="Zhao Q."/>
            <person name="Wortman J.R."/>
            <person name="Bidwell S.L."/>
            <person name="Alsmark U.C.M."/>
            <person name="Besteiro S."/>
            <person name="Sicheritz-Ponten T."/>
            <person name="Noel C.J."/>
            <person name="Dacks J.B."/>
            <person name="Foster P.G."/>
            <person name="Simillion C."/>
            <person name="Van de Peer Y."/>
            <person name="Miranda-Saavedra D."/>
            <person name="Barton G.J."/>
            <person name="Westrop G.D."/>
            <person name="Mueller S."/>
            <person name="Dessi D."/>
            <person name="Fiori P.L."/>
            <person name="Ren Q."/>
            <person name="Paulsen I."/>
            <person name="Zhang H."/>
            <person name="Bastida-Corcuera F.D."/>
            <person name="Simoes-Barbosa A."/>
            <person name="Brown M.T."/>
            <person name="Hayes R.D."/>
            <person name="Mukherjee M."/>
            <person name="Okumura C.Y."/>
            <person name="Schneider R."/>
            <person name="Smith A.J."/>
            <person name="Vanacova S."/>
            <person name="Villalvazo M."/>
            <person name="Haas B.J."/>
            <person name="Pertea M."/>
            <person name="Feldblyum T.V."/>
            <person name="Utterback T.R."/>
            <person name="Shu C.L."/>
            <person name="Osoegawa K."/>
            <person name="de Jong P.J."/>
            <person name="Hrdy I."/>
            <person name="Horvathova L."/>
            <person name="Zubacova Z."/>
            <person name="Dolezal P."/>
            <person name="Malik S.B."/>
            <person name="Logsdon J.M. Jr."/>
            <person name="Henze K."/>
            <person name="Gupta A."/>
            <person name="Wang C.C."/>
            <person name="Dunne R.L."/>
            <person name="Upcroft J.A."/>
            <person name="Upcroft P."/>
            <person name="White O."/>
            <person name="Salzberg S.L."/>
            <person name="Tang P."/>
            <person name="Chiu C.-H."/>
            <person name="Lee Y.-S."/>
            <person name="Embley T.M."/>
            <person name="Coombs G.H."/>
            <person name="Mottram J.C."/>
            <person name="Tachezy J."/>
            <person name="Fraser-Liggett C.M."/>
            <person name="Johnson P.J."/>
        </authorList>
    </citation>
    <scope>NUCLEOTIDE SEQUENCE [LARGE SCALE GENOMIC DNA]</scope>
    <source>
        <strain evidence="2">G3</strain>
    </source>
</reference>
<reference evidence="2" key="1">
    <citation type="submission" date="2006-10" db="EMBL/GenBank/DDBJ databases">
        <authorList>
            <person name="Amadeo P."/>
            <person name="Zhao Q."/>
            <person name="Wortman J."/>
            <person name="Fraser-Liggett C."/>
            <person name="Carlton J."/>
        </authorList>
    </citation>
    <scope>NUCLEOTIDE SEQUENCE</scope>
    <source>
        <strain evidence="2">G3</strain>
    </source>
</reference>
<accession>A2DT68</accession>
<dbReference type="InParanoid" id="A2DT68"/>
<keyword evidence="3" id="KW-1185">Reference proteome</keyword>
<dbReference type="AlphaFoldDB" id="A2DT68"/>
<dbReference type="VEuPathDB" id="TrichDB:TVAG_359490"/>
<feature type="transmembrane region" description="Helical" evidence="1">
    <location>
        <begin position="73"/>
        <end position="95"/>
    </location>
</feature>
<sequence>MHKIDDKSFLNSDINNFLYCGNEVVEGNFLLNAKSINNITVYKLYPQKTIGGVKFERTKNCPNLPVITNGLTILHISLIVVSCATVICALSIFIYKYHKAHKSQKRIEDKMLIQRLVTEDFG</sequence>
<keyword evidence="1" id="KW-1133">Transmembrane helix</keyword>
<dbReference type="RefSeq" id="XP_001328563.1">
    <property type="nucleotide sequence ID" value="XM_001328528.1"/>
</dbReference>
<proteinExistence type="predicted"/>
<dbReference type="KEGG" id="tva:4774350"/>
<protein>
    <submittedName>
        <fullName evidence="2">Uncharacterized protein</fullName>
    </submittedName>
</protein>
<evidence type="ECO:0000256" key="1">
    <source>
        <dbReference type="SAM" id="Phobius"/>
    </source>
</evidence>
<evidence type="ECO:0000313" key="3">
    <source>
        <dbReference type="Proteomes" id="UP000001542"/>
    </source>
</evidence>
<dbReference type="VEuPathDB" id="TrichDB:TVAGG3_0968710"/>
<keyword evidence="1" id="KW-0472">Membrane</keyword>
<organism evidence="2 3">
    <name type="scientific">Trichomonas vaginalis (strain ATCC PRA-98 / G3)</name>
    <dbReference type="NCBI Taxonomy" id="412133"/>
    <lineage>
        <taxon>Eukaryota</taxon>
        <taxon>Metamonada</taxon>
        <taxon>Parabasalia</taxon>
        <taxon>Trichomonadida</taxon>
        <taxon>Trichomonadidae</taxon>
        <taxon>Trichomonas</taxon>
    </lineage>
</organism>